<evidence type="ECO:0000313" key="2">
    <source>
        <dbReference type="EMBL" id="MDI5971868.1"/>
    </source>
</evidence>
<evidence type="ECO:0000256" key="1">
    <source>
        <dbReference type="SAM" id="Phobius"/>
    </source>
</evidence>
<proteinExistence type="predicted"/>
<accession>A0AA90H0P7</accession>
<feature type="transmembrane region" description="Helical" evidence="1">
    <location>
        <begin position="104"/>
        <end position="122"/>
    </location>
</feature>
<dbReference type="EMBL" id="JABXJJ020000026">
    <property type="protein sequence ID" value="MDI5971868.1"/>
    <property type="molecule type" value="Genomic_DNA"/>
</dbReference>
<organism evidence="2">
    <name type="scientific">Streptantibioticus silvisoli</name>
    <dbReference type="NCBI Taxonomy" id="2705255"/>
    <lineage>
        <taxon>Bacteria</taxon>
        <taxon>Bacillati</taxon>
        <taxon>Actinomycetota</taxon>
        <taxon>Actinomycetes</taxon>
        <taxon>Kitasatosporales</taxon>
        <taxon>Streptomycetaceae</taxon>
        <taxon>Streptantibioticus</taxon>
    </lineage>
</organism>
<gene>
    <name evidence="2" type="ORF">POF50_021455</name>
</gene>
<keyword evidence="1" id="KW-0472">Membrane</keyword>
<sequence>MPTEPLHTTEQADALGALMMPPGYIAALNADGQIIALPTTDPATPTGPAAEQHTAETERANLPPIVGQVVVLGSITALAASGALWIAAAALRAVHPVLPDAITALKWSAALVAVVVLAVAAAKVRTRTGATLSVFHTTHTTTVGNQTVRGRRNTLNNHF</sequence>
<dbReference type="RefSeq" id="WP_282698895.1">
    <property type="nucleotide sequence ID" value="NZ_JABXJJ020000026.1"/>
</dbReference>
<keyword evidence="1" id="KW-0812">Transmembrane</keyword>
<name>A0AA90H0P7_9ACTN</name>
<reference evidence="2" key="1">
    <citation type="submission" date="2023-05" db="EMBL/GenBank/DDBJ databases">
        <title>Streptantibioticus silvisoli sp. nov., acidotolerant actinomycetes 1 from pine litter.</title>
        <authorList>
            <person name="Swiecimska M."/>
            <person name="Golinska P."/>
            <person name="Sangal V."/>
            <person name="Wachnowicz B."/>
            <person name="Goodfellow M."/>
        </authorList>
    </citation>
    <scope>NUCLEOTIDE SEQUENCE</scope>
    <source>
        <strain evidence="2">SL13</strain>
    </source>
</reference>
<dbReference type="AlphaFoldDB" id="A0AA90H0P7"/>
<keyword evidence="1" id="KW-1133">Transmembrane helix</keyword>
<protein>
    <submittedName>
        <fullName evidence="2">Uncharacterized protein</fullName>
    </submittedName>
</protein>
<comment type="caution">
    <text evidence="2">The sequence shown here is derived from an EMBL/GenBank/DDBJ whole genome shotgun (WGS) entry which is preliminary data.</text>
</comment>
<feature type="transmembrane region" description="Helical" evidence="1">
    <location>
        <begin position="69"/>
        <end position="92"/>
    </location>
</feature>